<accession>A0AAE0S5X4</accession>
<evidence type="ECO:0000313" key="2">
    <source>
        <dbReference type="EMBL" id="KAK3585774.1"/>
    </source>
</evidence>
<keyword evidence="3" id="KW-1185">Reference proteome</keyword>
<gene>
    <name evidence="2" type="ORF">CHS0354_010540</name>
</gene>
<reference evidence="2" key="3">
    <citation type="submission" date="2023-05" db="EMBL/GenBank/DDBJ databases">
        <authorList>
            <person name="Smith C.H."/>
        </authorList>
    </citation>
    <scope>NUCLEOTIDE SEQUENCE</scope>
    <source>
        <strain evidence="2">CHS0354</strain>
        <tissue evidence="2">Mantle</tissue>
    </source>
</reference>
<dbReference type="EMBL" id="JAEAOA010000663">
    <property type="protein sequence ID" value="KAK3585774.1"/>
    <property type="molecule type" value="Genomic_DNA"/>
</dbReference>
<organism evidence="2 3">
    <name type="scientific">Potamilus streckersoni</name>
    <dbReference type="NCBI Taxonomy" id="2493646"/>
    <lineage>
        <taxon>Eukaryota</taxon>
        <taxon>Metazoa</taxon>
        <taxon>Spiralia</taxon>
        <taxon>Lophotrochozoa</taxon>
        <taxon>Mollusca</taxon>
        <taxon>Bivalvia</taxon>
        <taxon>Autobranchia</taxon>
        <taxon>Heteroconchia</taxon>
        <taxon>Palaeoheterodonta</taxon>
        <taxon>Unionida</taxon>
        <taxon>Unionoidea</taxon>
        <taxon>Unionidae</taxon>
        <taxon>Ambleminae</taxon>
        <taxon>Lampsilini</taxon>
        <taxon>Potamilus</taxon>
    </lineage>
</organism>
<feature type="region of interest" description="Disordered" evidence="1">
    <location>
        <begin position="82"/>
        <end position="102"/>
    </location>
</feature>
<dbReference type="Proteomes" id="UP001195483">
    <property type="component" value="Unassembled WGS sequence"/>
</dbReference>
<protein>
    <submittedName>
        <fullName evidence="2">Uncharacterized protein</fullName>
    </submittedName>
</protein>
<proteinExistence type="predicted"/>
<reference evidence="2" key="1">
    <citation type="journal article" date="2021" name="Genome Biol. Evol.">
        <title>A High-Quality Reference Genome for a Parasitic Bivalve with Doubly Uniparental Inheritance (Bivalvia: Unionida).</title>
        <authorList>
            <person name="Smith C.H."/>
        </authorList>
    </citation>
    <scope>NUCLEOTIDE SEQUENCE</scope>
    <source>
        <strain evidence="2">CHS0354</strain>
    </source>
</reference>
<evidence type="ECO:0000313" key="3">
    <source>
        <dbReference type="Proteomes" id="UP001195483"/>
    </source>
</evidence>
<sequence length="102" mass="11308">MERNTAAIGVAPKWLSAIEIIPEAALRSIKALGKISLKLDLPDHIQTHKMMKFINRYTHVIAGQNIMKDMLAQTNITTSETSTAIDLDAMAETETPTQDEED</sequence>
<name>A0AAE0S5X4_9BIVA</name>
<dbReference type="AlphaFoldDB" id="A0AAE0S5X4"/>
<evidence type="ECO:0000256" key="1">
    <source>
        <dbReference type="SAM" id="MobiDB-lite"/>
    </source>
</evidence>
<reference evidence="2" key="2">
    <citation type="journal article" date="2021" name="Genome Biol. Evol.">
        <title>Developing a high-quality reference genome for a parasitic bivalve with doubly uniparental inheritance (Bivalvia: Unionida).</title>
        <authorList>
            <person name="Smith C.H."/>
        </authorList>
    </citation>
    <scope>NUCLEOTIDE SEQUENCE</scope>
    <source>
        <strain evidence="2">CHS0354</strain>
        <tissue evidence="2">Mantle</tissue>
    </source>
</reference>
<comment type="caution">
    <text evidence="2">The sequence shown here is derived from an EMBL/GenBank/DDBJ whole genome shotgun (WGS) entry which is preliminary data.</text>
</comment>